<reference evidence="2 3" key="1">
    <citation type="journal article" date="2018" name="Sci. Rep.">
        <title>Genomic signatures of local adaptation to the degree of environmental predictability in rotifers.</title>
        <authorList>
            <person name="Franch-Gras L."/>
            <person name="Hahn C."/>
            <person name="Garcia-Roger E.M."/>
            <person name="Carmona M.J."/>
            <person name="Serra M."/>
            <person name="Gomez A."/>
        </authorList>
    </citation>
    <scope>NUCLEOTIDE SEQUENCE [LARGE SCALE GENOMIC DNA]</scope>
    <source>
        <strain evidence="2">HYR1</strain>
    </source>
</reference>
<evidence type="ECO:0000256" key="1">
    <source>
        <dbReference type="SAM" id="Phobius"/>
    </source>
</evidence>
<keyword evidence="2" id="KW-0675">Receptor</keyword>
<sequence>MTEPIQIVLIRLLIQIEPFYIVLVVVVGLIGNTISFGIFLFTKLHHKHSNFILSALALCDNGFLITLFFANINIFNYDLFNTFDIVCKFTVYFTLVNY</sequence>
<organism evidence="2 3">
    <name type="scientific">Brachionus plicatilis</name>
    <name type="common">Marine rotifer</name>
    <name type="synonym">Brachionus muelleri</name>
    <dbReference type="NCBI Taxonomy" id="10195"/>
    <lineage>
        <taxon>Eukaryota</taxon>
        <taxon>Metazoa</taxon>
        <taxon>Spiralia</taxon>
        <taxon>Gnathifera</taxon>
        <taxon>Rotifera</taxon>
        <taxon>Eurotatoria</taxon>
        <taxon>Monogononta</taxon>
        <taxon>Pseudotrocha</taxon>
        <taxon>Ploima</taxon>
        <taxon>Brachionidae</taxon>
        <taxon>Brachionus</taxon>
    </lineage>
</organism>
<dbReference type="Proteomes" id="UP000276133">
    <property type="component" value="Unassembled WGS sequence"/>
</dbReference>
<accession>A0A3M7PFI8</accession>
<dbReference type="OrthoDB" id="9990906at2759"/>
<keyword evidence="1" id="KW-0812">Transmembrane</keyword>
<dbReference type="EMBL" id="REGN01011397">
    <property type="protein sequence ID" value="RMZ97474.1"/>
    <property type="molecule type" value="Genomic_DNA"/>
</dbReference>
<name>A0A3M7PFI8_BRAPC</name>
<evidence type="ECO:0000313" key="3">
    <source>
        <dbReference type="Proteomes" id="UP000276133"/>
    </source>
</evidence>
<keyword evidence="1" id="KW-0472">Membrane</keyword>
<evidence type="ECO:0000313" key="2">
    <source>
        <dbReference type="EMBL" id="RMZ97474.1"/>
    </source>
</evidence>
<dbReference type="AlphaFoldDB" id="A0A3M7PFI8"/>
<feature type="transmembrane region" description="Helical" evidence="1">
    <location>
        <begin position="53"/>
        <end position="74"/>
    </location>
</feature>
<proteinExistence type="predicted"/>
<feature type="transmembrane region" description="Helical" evidence="1">
    <location>
        <begin position="19"/>
        <end position="41"/>
    </location>
</feature>
<dbReference type="SUPFAM" id="SSF81321">
    <property type="entry name" value="Family A G protein-coupled receptor-like"/>
    <property type="match status" value="1"/>
</dbReference>
<keyword evidence="1" id="KW-1133">Transmembrane helix</keyword>
<gene>
    <name evidence="2" type="ORF">BpHYR1_029887</name>
</gene>
<comment type="caution">
    <text evidence="2">The sequence shown here is derived from an EMBL/GenBank/DDBJ whole genome shotgun (WGS) entry which is preliminary data.</text>
</comment>
<keyword evidence="3" id="KW-1185">Reference proteome</keyword>
<dbReference type="Gene3D" id="1.20.1070.10">
    <property type="entry name" value="Rhodopsin 7-helix transmembrane proteins"/>
    <property type="match status" value="1"/>
</dbReference>
<protein>
    <submittedName>
        <fullName evidence="2">Growth hormone secretagogue receptor type 1-like</fullName>
    </submittedName>
</protein>